<dbReference type="EMBL" id="BMKX01000009">
    <property type="protein sequence ID" value="GGJ70157.1"/>
    <property type="molecule type" value="Genomic_DNA"/>
</dbReference>
<dbReference type="EC" id="1.4.3.19" evidence="5"/>
<dbReference type="Proteomes" id="UP000606115">
    <property type="component" value="Unassembled WGS sequence"/>
</dbReference>
<protein>
    <recommendedName>
        <fullName evidence="5">glycine oxidase</fullName>
        <ecNumber evidence="5">1.4.3.19</ecNumber>
    </recommendedName>
</protein>
<evidence type="ECO:0000259" key="6">
    <source>
        <dbReference type="Pfam" id="PF01266"/>
    </source>
</evidence>
<proteinExistence type="predicted"/>
<dbReference type="Gene3D" id="3.30.9.10">
    <property type="entry name" value="D-Amino Acid Oxidase, subunit A, domain 2"/>
    <property type="match status" value="1"/>
</dbReference>
<gene>
    <name evidence="7" type="ORF">GCM10007173_31240</name>
</gene>
<dbReference type="SUPFAM" id="SSF51905">
    <property type="entry name" value="FAD/NAD(P)-binding domain"/>
    <property type="match status" value="1"/>
</dbReference>
<comment type="pathway">
    <text evidence="1">Cofactor biosynthesis; thiamine diphosphate biosynthesis.</text>
</comment>
<dbReference type="PANTHER" id="PTHR13847">
    <property type="entry name" value="SARCOSINE DEHYDROGENASE-RELATED"/>
    <property type="match status" value="1"/>
</dbReference>
<organism evidence="7 8">
    <name type="scientific">Glutamicibacter ardleyensis</name>
    <dbReference type="NCBI Taxonomy" id="225894"/>
    <lineage>
        <taxon>Bacteria</taxon>
        <taxon>Bacillati</taxon>
        <taxon>Actinomycetota</taxon>
        <taxon>Actinomycetes</taxon>
        <taxon>Micrococcales</taxon>
        <taxon>Micrococcaceae</taxon>
        <taxon>Glutamicibacter</taxon>
    </lineage>
</organism>
<evidence type="ECO:0000256" key="4">
    <source>
        <dbReference type="ARBA" id="ARBA00049872"/>
    </source>
</evidence>
<dbReference type="GeneID" id="303305459"/>
<dbReference type="InterPro" id="IPR006076">
    <property type="entry name" value="FAD-dep_OxRdtase"/>
</dbReference>
<dbReference type="NCBIfam" id="TIGR02352">
    <property type="entry name" value="thiamin_ThiO"/>
    <property type="match status" value="1"/>
</dbReference>
<sequence>MHTVIVGAGIIGLATAFELRARGVEVTIIDPAPGLGASHAAAGMLAPTAETTWGQDQLHRLMSCSAKAYPEFIDRIFQATGQRAAYVENSTLVIAAELADMDALLELKRLQDSLGFSAERLMPSAARKLEPALATNIAGAIYCAADQQLDPRSLLKILISYFESSIVHETVVGLLSHGSKTCGVITSSGLRIPADQVLLAAGLGQIPGVSNLALRPVYGDILRLQGSTRFPLIKRTVRGIVHREPVYLVPRADGSLVLGASSREDGQEQVNVGQLHALLDNARRLVPGIVDTTLNEAIVRARPTTPDDRPLIGRVDAGLVLSTGYSRHGVLLAPFGARVGAGLLLDDPQDAHLLAAVSPERFGEVHLQTSTF</sequence>
<keyword evidence="8" id="KW-1185">Reference proteome</keyword>
<dbReference type="PANTHER" id="PTHR13847:SF289">
    <property type="entry name" value="GLYCINE OXIDASE"/>
    <property type="match status" value="1"/>
</dbReference>
<name>A0ABQ2DS31_9MICC</name>
<dbReference type="Pfam" id="PF01266">
    <property type="entry name" value="DAO"/>
    <property type="match status" value="1"/>
</dbReference>
<evidence type="ECO:0000256" key="2">
    <source>
        <dbReference type="ARBA" id="ARBA00022977"/>
    </source>
</evidence>
<accession>A0ABQ2DS31</accession>
<feature type="domain" description="FAD dependent oxidoreductase" evidence="6">
    <location>
        <begin position="3"/>
        <end position="339"/>
    </location>
</feature>
<reference evidence="8" key="1">
    <citation type="journal article" date="2019" name="Int. J. Syst. Evol. Microbiol.">
        <title>The Global Catalogue of Microorganisms (GCM) 10K type strain sequencing project: providing services to taxonomists for standard genome sequencing and annotation.</title>
        <authorList>
            <consortium name="The Broad Institute Genomics Platform"/>
            <consortium name="The Broad Institute Genome Sequencing Center for Infectious Disease"/>
            <person name="Wu L."/>
            <person name="Ma J."/>
        </authorList>
    </citation>
    <scope>NUCLEOTIDE SEQUENCE [LARGE SCALE GENOMIC DNA]</scope>
    <source>
        <strain evidence="8">CGMCC 1.3685</strain>
    </source>
</reference>
<evidence type="ECO:0000313" key="8">
    <source>
        <dbReference type="Proteomes" id="UP000606115"/>
    </source>
</evidence>
<comment type="catalytic activity">
    <reaction evidence="4">
        <text>glycine + O2 + H2O = glyoxylate + H2O2 + NH4(+)</text>
        <dbReference type="Rhea" id="RHEA:11532"/>
        <dbReference type="ChEBI" id="CHEBI:15377"/>
        <dbReference type="ChEBI" id="CHEBI:15379"/>
        <dbReference type="ChEBI" id="CHEBI:16240"/>
        <dbReference type="ChEBI" id="CHEBI:28938"/>
        <dbReference type="ChEBI" id="CHEBI:36655"/>
        <dbReference type="ChEBI" id="CHEBI:57305"/>
        <dbReference type="EC" id="1.4.3.19"/>
    </reaction>
</comment>
<dbReference type="Gene3D" id="3.50.50.60">
    <property type="entry name" value="FAD/NAD(P)-binding domain"/>
    <property type="match status" value="1"/>
</dbReference>
<dbReference type="SUPFAM" id="SSF54373">
    <property type="entry name" value="FAD-linked reductases, C-terminal domain"/>
    <property type="match status" value="1"/>
</dbReference>
<keyword evidence="3" id="KW-0560">Oxidoreductase</keyword>
<dbReference type="InterPro" id="IPR012727">
    <property type="entry name" value="Gly_oxidase_ThiO"/>
</dbReference>
<evidence type="ECO:0000313" key="7">
    <source>
        <dbReference type="EMBL" id="GGJ70157.1"/>
    </source>
</evidence>
<evidence type="ECO:0000256" key="1">
    <source>
        <dbReference type="ARBA" id="ARBA00004948"/>
    </source>
</evidence>
<evidence type="ECO:0000256" key="3">
    <source>
        <dbReference type="ARBA" id="ARBA00023002"/>
    </source>
</evidence>
<comment type="caution">
    <text evidence="7">The sequence shown here is derived from an EMBL/GenBank/DDBJ whole genome shotgun (WGS) entry which is preliminary data.</text>
</comment>
<dbReference type="InterPro" id="IPR036188">
    <property type="entry name" value="FAD/NAD-bd_sf"/>
</dbReference>
<keyword evidence="2" id="KW-0784">Thiamine biosynthesis</keyword>
<dbReference type="RefSeq" id="WP_188686961.1">
    <property type="nucleotide sequence ID" value="NZ_BMKX01000009.1"/>
</dbReference>
<evidence type="ECO:0000256" key="5">
    <source>
        <dbReference type="ARBA" id="ARBA00050018"/>
    </source>
</evidence>